<dbReference type="OrthoDB" id="2194581at2759"/>
<feature type="chain" id="PRO_5003670465" description="Thioredoxin domain-containing protein" evidence="2">
    <location>
        <begin position="19"/>
        <end position="216"/>
    </location>
</feature>
<protein>
    <recommendedName>
        <fullName evidence="5">Thioredoxin domain-containing protein</fullName>
    </recommendedName>
</protein>
<gene>
    <name evidence="3" type="ORF">NEQG_02429</name>
</gene>
<keyword evidence="1" id="KW-0812">Transmembrane</keyword>
<evidence type="ECO:0000256" key="1">
    <source>
        <dbReference type="SAM" id="Phobius"/>
    </source>
</evidence>
<evidence type="ECO:0008006" key="5">
    <source>
        <dbReference type="Google" id="ProtNLM"/>
    </source>
</evidence>
<feature type="signal peptide" evidence="2">
    <location>
        <begin position="1"/>
        <end position="18"/>
    </location>
</feature>
<evidence type="ECO:0000256" key="2">
    <source>
        <dbReference type="SAM" id="SignalP"/>
    </source>
</evidence>
<evidence type="ECO:0000313" key="4">
    <source>
        <dbReference type="Proteomes" id="UP000002872"/>
    </source>
</evidence>
<proteinExistence type="predicted"/>
<feature type="transmembrane region" description="Helical" evidence="1">
    <location>
        <begin position="152"/>
        <end position="171"/>
    </location>
</feature>
<organism evidence="3 4">
    <name type="scientific">Nematocida parisii (strain ERTm3)</name>
    <name type="common">Nematode killer fungus</name>
    <dbReference type="NCBI Taxonomy" id="935791"/>
    <lineage>
        <taxon>Eukaryota</taxon>
        <taxon>Fungi</taxon>
        <taxon>Fungi incertae sedis</taxon>
        <taxon>Microsporidia</taxon>
        <taxon>Nematocida</taxon>
    </lineage>
</organism>
<dbReference type="InParanoid" id="I3EDK9"/>
<dbReference type="OMA" id="FFLQHKK"/>
<dbReference type="InterPro" id="IPR036249">
    <property type="entry name" value="Thioredoxin-like_sf"/>
</dbReference>
<name>I3EDK9_NEMP3</name>
<dbReference type="Proteomes" id="UP000002872">
    <property type="component" value="Unassembled WGS sequence"/>
</dbReference>
<keyword evidence="2" id="KW-0732">Signal</keyword>
<accession>I3EDK9</accession>
<keyword evidence="1" id="KW-1133">Transmembrane helix</keyword>
<dbReference type="AlphaFoldDB" id="I3EDK9"/>
<sequence length="216" mass="25195">MNISIFFVFLLLIQNSKETFTEIQTYTVEDFNSNTPTLIFIYYNTKESTCFSCESYKKWLESFEDYKVGVFSIKRLNFSDDPILALRFKATSFPTFFLQHKKRFKNITSIDILDHNLSYDKKYHNDIDAILKNPRILDRIETLEGLKAPSSVLMLVYAYAFTCLMTVINILDRISEIASFKFVITTLSITLSVSVLIRLINRRHANIKLCNAQKCK</sequence>
<dbReference type="SUPFAM" id="SSF52833">
    <property type="entry name" value="Thioredoxin-like"/>
    <property type="match status" value="1"/>
</dbReference>
<dbReference type="VEuPathDB" id="MicrosporidiaDB:NEQG_02429"/>
<keyword evidence="1" id="KW-0472">Membrane</keyword>
<reference evidence="3" key="1">
    <citation type="submission" date="2011-01" db="EMBL/GenBank/DDBJ databases">
        <title>The Genome Sequence of Nematocida parisii strain ERTm3.</title>
        <authorList>
            <consortium name="The Broad Institute Genome Sequencing Platform"/>
            <consortium name="The Broad Institute Genome Sequencing Center for Infectious Disease"/>
            <person name="Cuomo C."/>
            <person name="Troemel E."/>
            <person name="Young S.K."/>
            <person name="Zeng Q."/>
            <person name="Gargeya S."/>
            <person name="Fitzgerald M."/>
            <person name="Haas B."/>
            <person name="Abouelleil A."/>
            <person name="Alvarado L."/>
            <person name="Arachchi H.M."/>
            <person name="Berlin A."/>
            <person name="Chapman S.B."/>
            <person name="Gearin G."/>
            <person name="Goldberg J."/>
            <person name="Griggs A."/>
            <person name="Gujja S."/>
            <person name="Hansen M."/>
            <person name="Heiman D."/>
            <person name="Howarth C."/>
            <person name="Larimer J."/>
            <person name="Lui A."/>
            <person name="MacDonald P.J.P."/>
            <person name="McCowen C."/>
            <person name="Montmayeur A."/>
            <person name="Murphy C."/>
            <person name="Neiman D."/>
            <person name="Pearson M."/>
            <person name="Priest M."/>
            <person name="Roberts A."/>
            <person name="Saif S."/>
            <person name="Shea T."/>
            <person name="Sisk P."/>
            <person name="Stolte C."/>
            <person name="Sykes S."/>
            <person name="Wortman J."/>
            <person name="Nusbaum C."/>
            <person name="Birren B."/>
        </authorList>
    </citation>
    <scope>NUCLEOTIDE SEQUENCE</scope>
    <source>
        <strain evidence="3">ERTm3</strain>
    </source>
</reference>
<dbReference type="HOGENOM" id="CLU_1277929_0_0_1"/>
<evidence type="ECO:0000313" key="3">
    <source>
        <dbReference type="EMBL" id="EIJ87306.1"/>
    </source>
</evidence>
<feature type="transmembrane region" description="Helical" evidence="1">
    <location>
        <begin position="178"/>
        <end position="200"/>
    </location>
</feature>
<keyword evidence="4" id="KW-1185">Reference proteome</keyword>
<dbReference type="EMBL" id="GL870883">
    <property type="protein sequence ID" value="EIJ87306.1"/>
    <property type="molecule type" value="Genomic_DNA"/>
</dbReference>